<evidence type="ECO:0000259" key="1">
    <source>
        <dbReference type="Pfam" id="PF13614"/>
    </source>
</evidence>
<sequence>MMMHQVLHDKLKADAERLSEALEHMSKLFLAPKEEKTLRAFTSAEVGELLRVSDGYLRKAHFDGRIPEVEQGPGNKRLYSAENILQIRNILAQNAKDPFQFLPGRRQGDKLQIWSTVNFKGGSSKTTTTVTLGMRLALRGYRVCLVDADPQASLTTFFGYQPEIDFRHGGTLYDAIRYNDGETSRVPIVDVLRKTYFPNLDLVPGGIMLSEFETETPTALSRGEQPVFFNRIRDSLRQVEDDYDIVLIDCPPQLGYLTMAAVCASTSLLMTIIPERVDLASASQFLTMASGVLEVLYSNGGIGAYDNFAYLLTRFDTAISTQQDLSEWLRQLLGDSVIKTPFVKSSAVSEAGLSQKTIFEVDLATTKNRKTYERALESVMSFSNDIEKMIQSAWGRGGTNEA</sequence>
<reference evidence="2 3" key="1">
    <citation type="submission" date="2018-04" db="EMBL/GenBank/DDBJ databases">
        <title>Genome sequencing of Gemmobacter.</title>
        <authorList>
            <person name="Yi H."/>
            <person name="Baek M.-G."/>
        </authorList>
    </citation>
    <scope>NUCLEOTIDE SEQUENCE [LARGE SCALE GENOMIC DNA]</scope>
    <source>
        <strain evidence="2 3">HYN0069</strain>
        <plasmid evidence="3">Plasmid unnamed2</plasmid>
    </source>
</reference>
<keyword evidence="3" id="KW-1185">Reference proteome</keyword>
<dbReference type="PANTHER" id="PTHR13696">
    <property type="entry name" value="P-LOOP CONTAINING NUCLEOSIDE TRIPHOSPHATE HYDROLASE"/>
    <property type="match status" value="1"/>
</dbReference>
<geneLocation type="plasmid" evidence="2">
    <name>unnamed2</name>
</geneLocation>
<dbReference type="InterPro" id="IPR050678">
    <property type="entry name" value="DNA_Partitioning_ATPase"/>
</dbReference>
<dbReference type="AlphaFoldDB" id="A0A2S0USQ4"/>
<organism evidence="2 3">
    <name type="scientific">Paragemmobacter aquarius</name>
    <dbReference type="NCBI Taxonomy" id="2169400"/>
    <lineage>
        <taxon>Bacteria</taxon>
        <taxon>Pseudomonadati</taxon>
        <taxon>Pseudomonadota</taxon>
        <taxon>Alphaproteobacteria</taxon>
        <taxon>Rhodobacterales</taxon>
        <taxon>Paracoccaceae</taxon>
        <taxon>Paragemmobacter</taxon>
    </lineage>
</organism>
<dbReference type="CDD" id="cd02042">
    <property type="entry name" value="ParAB_family"/>
    <property type="match status" value="1"/>
</dbReference>
<dbReference type="NCBIfam" id="TIGR03453">
    <property type="entry name" value="partition_RepA"/>
    <property type="match status" value="1"/>
</dbReference>
<dbReference type="KEGG" id="geh:HYN69_19910"/>
<dbReference type="EMBL" id="CP028920">
    <property type="protein sequence ID" value="AWB50845.1"/>
    <property type="molecule type" value="Genomic_DNA"/>
</dbReference>
<dbReference type="Pfam" id="PF13614">
    <property type="entry name" value="AAA_31"/>
    <property type="match status" value="1"/>
</dbReference>
<evidence type="ECO:0000313" key="3">
    <source>
        <dbReference type="Proteomes" id="UP000244496"/>
    </source>
</evidence>
<name>A0A2S0USQ4_9RHOB</name>
<dbReference type="Proteomes" id="UP000244496">
    <property type="component" value="Plasmid unnamed2"/>
</dbReference>
<dbReference type="SUPFAM" id="SSF52540">
    <property type="entry name" value="P-loop containing nucleoside triphosphate hydrolases"/>
    <property type="match status" value="1"/>
</dbReference>
<dbReference type="Gene3D" id="3.40.50.300">
    <property type="entry name" value="P-loop containing nucleotide triphosphate hydrolases"/>
    <property type="match status" value="1"/>
</dbReference>
<dbReference type="OrthoDB" id="9777757at2"/>
<proteinExistence type="predicted"/>
<evidence type="ECO:0000313" key="2">
    <source>
        <dbReference type="EMBL" id="AWB50845.1"/>
    </source>
</evidence>
<protein>
    <submittedName>
        <fullName evidence="2">Plasmid partitioning protein RepA</fullName>
    </submittedName>
</protein>
<keyword evidence="2" id="KW-0614">Plasmid</keyword>
<dbReference type="InterPro" id="IPR025669">
    <property type="entry name" value="AAA_dom"/>
</dbReference>
<dbReference type="InterPro" id="IPR027417">
    <property type="entry name" value="P-loop_NTPase"/>
</dbReference>
<accession>A0A2S0USQ4</accession>
<gene>
    <name evidence="2" type="primary">repA</name>
    <name evidence="2" type="ORF">HYN69_19910</name>
</gene>
<feature type="domain" description="AAA" evidence="1">
    <location>
        <begin position="113"/>
        <end position="290"/>
    </location>
</feature>
<dbReference type="PANTHER" id="PTHR13696:SF52">
    <property type="entry name" value="PARA FAMILY PROTEIN CT_582"/>
    <property type="match status" value="1"/>
</dbReference>
<dbReference type="InterPro" id="IPR017818">
    <property type="entry name" value="Plasmid_partition_RepA"/>
</dbReference>
<dbReference type="RefSeq" id="WP_008030564.1">
    <property type="nucleotide sequence ID" value="NZ_CP028920.1"/>
</dbReference>